<comment type="similarity">
    <text evidence="5">Belongs to the TDD superfamily. DTWD2 family.</text>
</comment>
<dbReference type="EMBL" id="JAPFFI010000027">
    <property type="protein sequence ID" value="KAJ6301100.1"/>
    <property type="molecule type" value="Genomic_DNA"/>
</dbReference>
<keyword evidence="2" id="KW-0808">Transferase</keyword>
<gene>
    <name evidence="8" type="ORF">OIU77_015414</name>
</gene>
<comment type="catalytic activity">
    <reaction evidence="6">
        <text>a uridine in tRNA + S-adenosyl-L-methionine = a 3-[(3S)-3-amino-3-carboxypropyl]uridine in tRNA + S-methyl-5'-thioadenosine + H(+)</text>
        <dbReference type="Rhea" id="RHEA:62432"/>
        <dbReference type="Rhea" id="RHEA-COMP:13339"/>
        <dbReference type="Rhea" id="RHEA-COMP:16092"/>
        <dbReference type="ChEBI" id="CHEBI:15378"/>
        <dbReference type="ChEBI" id="CHEBI:17509"/>
        <dbReference type="ChEBI" id="CHEBI:59789"/>
        <dbReference type="ChEBI" id="CHEBI:65315"/>
        <dbReference type="ChEBI" id="CHEBI:82930"/>
        <dbReference type="EC" id="2.5.1.25"/>
    </reaction>
</comment>
<dbReference type="InterPro" id="IPR005636">
    <property type="entry name" value="DTW"/>
</dbReference>
<feature type="domain" description="DTW" evidence="7">
    <location>
        <begin position="48"/>
        <end position="114"/>
    </location>
</feature>
<evidence type="ECO:0000259" key="7">
    <source>
        <dbReference type="Pfam" id="PF03942"/>
    </source>
</evidence>
<dbReference type="PANTHER" id="PTHR21392:SF0">
    <property type="entry name" value="TRNA-URIDINE AMINOCARBOXYPROPYLTRANSFERASE 2"/>
    <property type="match status" value="1"/>
</dbReference>
<evidence type="ECO:0000256" key="1">
    <source>
        <dbReference type="ARBA" id="ARBA00012386"/>
    </source>
</evidence>
<keyword evidence="4" id="KW-0819">tRNA processing</keyword>
<protein>
    <recommendedName>
        <fullName evidence="1">tRNA-uridine aminocarboxypropyltransferase</fullName>
        <ecNumber evidence="1">2.5.1.25</ecNumber>
    </recommendedName>
</protein>
<keyword evidence="3" id="KW-0949">S-adenosyl-L-methionine</keyword>
<accession>A0ABQ8ZHA8</accession>
<evidence type="ECO:0000256" key="4">
    <source>
        <dbReference type="ARBA" id="ARBA00022694"/>
    </source>
</evidence>
<dbReference type="EC" id="2.5.1.25" evidence="1"/>
<comment type="caution">
    <text evidence="8">The sequence shown here is derived from an EMBL/GenBank/DDBJ whole genome shotgun (WGS) entry which is preliminary data.</text>
</comment>
<dbReference type="Pfam" id="PF03942">
    <property type="entry name" value="DTW"/>
    <property type="match status" value="1"/>
</dbReference>
<dbReference type="Proteomes" id="UP001141253">
    <property type="component" value="Chromosome 16"/>
</dbReference>
<proteinExistence type="inferred from homology"/>
<evidence type="ECO:0000313" key="8">
    <source>
        <dbReference type="EMBL" id="KAJ6301100.1"/>
    </source>
</evidence>
<evidence type="ECO:0000256" key="6">
    <source>
        <dbReference type="ARBA" id="ARBA00048718"/>
    </source>
</evidence>
<keyword evidence="9" id="KW-1185">Reference proteome</keyword>
<reference evidence="8" key="2">
    <citation type="journal article" date="2023" name="Int. J. Mol. Sci.">
        <title>De Novo Assembly and Annotation of 11 Diverse Shrub Willow (Salix) Genomes Reveals Novel Gene Organization in Sex-Linked Regions.</title>
        <authorList>
            <person name="Hyden B."/>
            <person name="Feng K."/>
            <person name="Yates T.B."/>
            <person name="Jawdy S."/>
            <person name="Cereghino C."/>
            <person name="Smart L.B."/>
            <person name="Muchero W."/>
        </authorList>
    </citation>
    <scope>NUCLEOTIDE SEQUENCE</scope>
    <source>
        <tissue evidence="8">Shoot tip</tissue>
    </source>
</reference>
<dbReference type="PANTHER" id="PTHR21392">
    <property type="entry name" value="TRNA-URIDINE AMINOCARBOXYPROPYLTRANSFERASE 2"/>
    <property type="match status" value="1"/>
</dbReference>
<evidence type="ECO:0000313" key="9">
    <source>
        <dbReference type="Proteomes" id="UP001141253"/>
    </source>
</evidence>
<evidence type="ECO:0000256" key="2">
    <source>
        <dbReference type="ARBA" id="ARBA00022679"/>
    </source>
</evidence>
<sequence>MLVCFRSRIQTPARNDSLYSILKSPTSKTPNASKTLMAAPGTQLKSKRPTCPSCSKPTSLCLCIRIQNPGLQNKVNITILQHSLERKHALNSARIAKLGLQNVTVSTVSDVKFDATFMIHLFDPGHDSGSGQNGEKSSDFYQVMDNEADEFDASHVTKGSKEPVITCSVGKYGVVTNISIGNVWMPHVQWKRRLSLDKILASKVAVDDLAKGFVVKKLQKRRVNGSDEVEEVEEFEVAVPPGSVLLFPSKNALDVDGL</sequence>
<name>A0ABQ8ZHA8_9ROSI</name>
<reference evidence="8" key="1">
    <citation type="submission" date="2022-10" db="EMBL/GenBank/DDBJ databases">
        <authorList>
            <person name="Hyden B.L."/>
            <person name="Feng K."/>
            <person name="Yates T."/>
            <person name="Jawdy S."/>
            <person name="Smart L.B."/>
            <person name="Muchero W."/>
        </authorList>
    </citation>
    <scope>NUCLEOTIDE SEQUENCE</scope>
    <source>
        <tissue evidence="8">Shoot tip</tissue>
    </source>
</reference>
<dbReference type="InterPro" id="IPR039262">
    <property type="entry name" value="DTWD2/TAPT"/>
</dbReference>
<evidence type="ECO:0000256" key="3">
    <source>
        <dbReference type="ARBA" id="ARBA00022691"/>
    </source>
</evidence>
<organism evidence="8 9">
    <name type="scientific">Salix suchowensis</name>
    <dbReference type="NCBI Taxonomy" id="1278906"/>
    <lineage>
        <taxon>Eukaryota</taxon>
        <taxon>Viridiplantae</taxon>
        <taxon>Streptophyta</taxon>
        <taxon>Embryophyta</taxon>
        <taxon>Tracheophyta</taxon>
        <taxon>Spermatophyta</taxon>
        <taxon>Magnoliopsida</taxon>
        <taxon>eudicotyledons</taxon>
        <taxon>Gunneridae</taxon>
        <taxon>Pentapetalae</taxon>
        <taxon>rosids</taxon>
        <taxon>fabids</taxon>
        <taxon>Malpighiales</taxon>
        <taxon>Salicaceae</taxon>
        <taxon>Saliceae</taxon>
        <taxon>Salix</taxon>
    </lineage>
</organism>
<evidence type="ECO:0000256" key="5">
    <source>
        <dbReference type="ARBA" id="ARBA00034489"/>
    </source>
</evidence>